<accession>A0A6A6QIV1</accession>
<feature type="region of interest" description="Disordered" evidence="1">
    <location>
        <begin position="314"/>
        <end position="383"/>
    </location>
</feature>
<feature type="compositionally biased region" description="Polar residues" evidence="1">
    <location>
        <begin position="228"/>
        <end position="241"/>
    </location>
</feature>
<feature type="domain" description="BHLH" evidence="2">
    <location>
        <begin position="574"/>
        <end position="655"/>
    </location>
</feature>
<dbReference type="EMBL" id="MU004194">
    <property type="protein sequence ID" value="KAF2491936.1"/>
    <property type="molecule type" value="Genomic_DNA"/>
</dbReference>
<proteinExistence type="predicted"/>
<dbReference type="Gene3D" id="4.10.280.10">
    <property type="entry name" value="Helix-loop-helix DNA-binding domain"/>
    <property type="match status" value="1"/>
</dbReference>
<feature type="compositionally biased region" description="Polar residues" evidence="1">
    <location>
        <begin position="51"/>
        <end position="61"/>
    </location>
</feature>
<evidence type="ECO:0000313" key="4">
    <source>
        <dbReference type="Proteomes" id="UP000799750"/>
    </source>
</evidence>
<reference evidence="3" key="1">
    <citation type="journal article" date="2020" name="Stud. Mycol.">
        <title>101 Dothideomycetes genomes: a test case for predicting lifestyles and emergence of pathogens.</title>
        <authorList>
            <person name="Haridas S."/>
            <person name="Albert R."/>
            <person name="Binder M."/>
            <person name="Bloem J."/>
            <person name="Labutti K."/>
            <person name="Salamov A."/>
            <person name="Andreopoulos B."/>
            <person name="Baker S."/>
            <person name="Barry K."/>
            <person name="Bills G."/>
            <person name="Bluhm B."/>
            <person name="Cannon C."/>
            <person name="Castanera R."/>
            <person name="Culley D."/>
            <person name="Daum C."/>
            <person name="Ezra D."/>
            <person name="Gonzalez J."/>
            <person name="Henrissat B."/>
            <person name="Kuo A."/>
            <person name="Liang C."/>
            <person name="Lipzen A."/>
            <person name="Lutzoni F."/>
            <person name="Magnuson J."/>
            <person name="Mondo S."/>
            <person name="Nolan M."/>
            <person name="Ohm R."/>
            <person name="Pangilinan J."/>
            <person name="Park H.-J."/>
            <person name="Ramirez L."/>
            <person name="Alfaro M."/>
            <person name="Sun H."/>
            <person name="Tritt A."/>
            <person name="Yoshinaga Y."/>
            <person name="Zwiers L.-H."/>
            <person name="Turgeon B."/>
            <person name="Goodwin S."/>
            <person name="Spatafora J."/>
            <person name="Crous P."/>
            <person name="Grigoriev I."/>
        </authorList>
    </citation>
    <scope>NUCLEOTIDE SEQUENCE</scope>
    <source>
        <strain evidence="3">CBS 269.34</strain>
    </source>
</reference>
<gene>
    <name evidence="3" type="ORF">BU16DRAFT_98603</name>
</gene>
<evidence type="ECO:0000259" key="2">
    <source>
        <dbReference type="PROSITE" id="PS50888"/>
    </source>
</evidence>
<dbReference type="SUPFAM" id="SSF47459">
    <property type="entry name" value="HLH, helix-loop-helix DNA-binding domain"/>
    <property type="match status" value="1"/>
</dbReference>
<feature type="region of interest" description="Disordered" evidence="1">
    <location>
        <begin position="206"/>
        <end position="301"/>
    </location>
</feature>
<feature type="compositionally biased region" description="Pro residues" evidence="1">
    <location>
        <begin position="1"/>
        <end position="10"/>
    </location>
</feature>
<feature type="region of interest" description="Disordered" evidence="1">
    <location>
        <begin position="437"/>
        <end position="464"/>
    </location>
</feature>
<feature type="compositionally biased region" description="Basic and acidic residues" evidence="1">
    <location>
        <begin position="607"/>
        <end position="616"/>
    </location>
</feature>
<sequence length="712" mass="77006">MENETDPPPWSSADQYDPMSAPFNDLIDFGELDIENINFGDTVFEPDHSQNDSNHQLSNELADSLKAQHLQQFSPPVPHSNRHAPPSTPDPSQTPHVGCEMAHANTFYDFDMSAFNQTTQAQVSFSAAQEPIFHSHTGVPPTPNSVEMHGDAARYLQHIDPQTRAFIEQRYQLRKEEAAFTPLVSPAVTPHDIRYQMPEYTTVPGPYFSPLTSPALRAQSQQERDAYQRSQYGTSGSSAGTSPMEFDVDMLGEAATSQPDAGRRLRSNKKTGNRSAAASARVRQSPIVKPSTRRKATLSSVIPPKEVSDLLEEVQKAKHTQSNFNTLPPPRSQDASEAESISPEPLSEMRPPPRPGSVTHSPAISAKGGNAFSPMHGAAQGLHPATPASLMRLQQSPSFSPNLSHHQEMSPLLEELTLPESATTTSRPSIARLETSFLAHDEDQSTPRLPARKTPKLNPSSTPGSISLSLAPSPLMSAISSPTSPGFALNGARRIEAKGPRNSKKRNSTSSALVSPALRPKISPSIKPLLPDGATSDETHALLLASKSNYQNILDGTTVPGVNYPSSLSTNLTSKRTSHKIAEQGRRNRINTALLEMQTLLPSPQIKAKDASDSKSPEGNGSGGSAGSVKAAPAVQSNSSKAATVETAIEYIRKLQKAQQEKEEIINKKDEEVEALRRELAQLRRRSSTSTPGVVEEPKKEADSGTEMVDAT</sequence>
<feature type="compositionally biased region" description="Polar residues" evidence="1">
    <location>
        <begin position="564"/>
        <end position="575"/>
    </location>
</feature>
<evidence type="ECO:0000256" key="1">
    <source>
        <dbReference type="SAM" id="MobiDB-lite"/>
    </source>
</evidence>
<feature type="region of interest" description="Disordered" evidence="1">
    <location>
        <begin position="40"/>
        <end position="98"/>
    </location>
</feature>
<keyword evidence="4" id="KW-1185">Reference proteome</keyword>
<feature type="region of interest" description="Disordered" evidence="1">
    <location>
        <begin position="496"/>
        <end position="519"/>
    </location>
</feature>
<protein>
    <recommendedName>
        <fullName evidence="2">BHLH domain-containing protein</fullName>
    </recommendedName>
</protein>
<feature type="region of interest" description="Disordered" evidence="1">
    <location>
        <begin position="563"/>
        <end position="583"/>
    </location>
</feature>
<dbReference type="SMART" id="SM00353">
    <property type="entry name" value="HLH"/>
    <property type="match status" value="1"/>
</dbReference>
<evidence type="ECO:0000313" key="3">
    <source>
        <dbReference type="EMBL" id="KAF2491936.1"/>
    </source>
</evidence>
<dbReference type="InterPro" id="IPR011598">
    <property type="entry name" value="bHLH_dom"/>
</dbReference>
<dbReference type="Pfam" id="PF00010">
    <property type="entry name" value="HLH"/>
    <property type="match status" value="1"/>
</dbReference>
<dbReference type="PROSITE" id="PS50888">
    <property type="entry name" value="BHLH"/>
    <property type="match status" value="1"/>
</dbReference>
<dbReference type="InterPro" id="IPR036638">
    <property type="entry name" value="HLH_DNA-bd_sf"/>
</dbReference>
<dbReference type="CDD" id="cd11392">
    <property type="entry name" value="bHLH_ScPHO4_like"/>
    <property type="match status" value="1"/>
</dbReference>
<dbReference type="Proteomes" id="UP000799750">
    <property type="component" value="Unassembled WGS sequence"/>
</dbReference>
<dbReference type="GO" id="GO:0046983">
    <property type="term" value="F:protein dimerization activity"/>
    <property type="evidence" value="ECO:0007669"/>
    <property type="project" value="InterPro"/>
</dbReference>
<dbReference type="OrthoDB" id="5344169at2759"/>
<feature type="region of interest" description="Disordered" evidence="1">
    <location>
        <begin position="683"/>
        <end position="712"/>
    </location>
</feature>
<name>A0A6A6QIV1_9PEZI</name>
<feature type="region of interest" description="Disordered" evidence="1">
    <location>
        <begin position="1"/>
        <end position="24"/>
    </location>
</feature>
<feature type="region of interest" description="Disordered" evidence="1">
    <location>
        <begin position="600"/>
        <end position="643"/>
    </location>
</feature>
<dbReference type="AlphaFoldDB" id="A0A6A6QIV1"/>
<organism evidence="3 4">
    <name type="scientific">Lophium mytilinum</name>
    <dbReference type="NCBI Taxonomy" id="390894"/>
    <lineage>
        <taxon>Eukaryota</taxon>
        <taxon>Fungi</taxon>
        <taxon>Dikarya</taxon>
        <taxon>Ascomycota</taxon>
        <taxon>Pezizomycotina</taxon>
        <taxon>Dothideomycetes</taxon>
        <taxon>Pleosporomycetidae</taxon>
        <taxon>Mytilinidiales</taxon>
        <taxon>Mytilinidiaceae</taxon>
        <taxon>Lophium</taxon>
    </lineage>
</organism>